<dbReference type="Pfam" id="PF00856">
    <property type="entry name" value="SET"/>
    <property type="match status" value="1"/>
</dbReference>
<dbReference type="OrthoDB" id="265717at2759"/>
<dbReference type="PROSITE" id="PS50280">
    <property type="entry name" value="SET"/>
    <property type="match status" value="1"/>
</dbReference>
<dbReference type="SMART" id="SM00317">
    <property type="entry name" value="SET"/>
    <property type="match status" value="1"/>
</dbReference>
<dbReference type="PANTHER" id="PTHR47332">
    <property type="entry name" value="SET DOMAIN-CONTAINING PROTEIN 5"/>
    <property type="match status" value="1"/>
</dbReference>
<organism evidence="2 3">
    <name type="scientific">Pholiota conissans</name>
    <dbReference type="NCBI Taxonomy" id="109636"/>
    <lineage>
        <taxon>Eukaryota</taxon>
        <taxon>Fungi</taxon>
        <taxon>Dikarya</taxon>
        <taxon>Basidiomycota</taxon>
        <taxon>Agaricomycotina</taxon>
        <taxon>Agaricomycetes</taxon>
        <taxon>Agaricomycetidae</taxon>
        <taxon>Agaricales</taxon>
        <taxon>Agaricineae</taxon>
        <taxon>Strophariaceae</taxon>
        <taxon>Pholiota</taxon>
    </lineage>
</organism>
<feature type="domain" description="SET" evidence="1">
    <location>
        <begin position="23"/>
        <end position="172"/>
    </location>
</feature>
<dbReference type="AlphaFoldDB" id="A0A9P5Z8Q3"/>
<comment type="caution">
    <text evidence="2">The sequence shown here is derived from an EMBL/GenBank/DDBJ whole genome shotgun (WGS) entry which is preliminary data.</text>
</comment>
<dbReference type="EMBL" id="MU155160">
    <property type="protein sequence ID" value="KAF9482876.1"/>
    <property type="molecule type" value="Genomic_DNA"/>
</dbReference>
<name>A0A9P5Z8Q3_9AGAR</name>
<proteinExistence type="predicted"/>
<protein>
    <submittedName>
        <fullName evidence="2">SET domain-containing protein</fullName>
    </submittedName>
</protein>
<gene>
    <name evidence="2" type="ORF">BDN70DRAFT_800648</name>
</gene>
<keyword evidence="3" id="KW-1185">Reference proteome</keyword>
<evidence type="ECO:0000259" key="1">
    <source>
        <dbReference type="PROSITE" id="PS50280"/>
    </source>
</evidence>
<reference evidence="2" key="1">
    <citation type="submission" date="2020-11" db="EMBL/GenBank/DDBJ databases">
        <authorList>
            <consortium name="DOE Joint Genome Institute"/>
            <person name="Ahrendt S."/>
            <person name="Riley R."/>
            <person name="Andreopoulos W."/>
            <person name="Labutti K."/>
            <person name="Pangilinan J."/>
            <person name="Ruiz-Duenas F.J."/>
            <person name="Barrasa J.M."/>
            <person name="Sanchez-Garcia M."/>
            <person name="Camarero S."/>
            <person name="Miyauchi S."/>
            <person name="Serrano A."/>
            <person name="Linde D."/>
            <person name="Babiker R."/>
            <person name="Drula E."/>
            <person name="Ayuso-Fernandez I."/>
            <person name="Pacheco R."/>
            <person name="Padilla G."/>
            <person name="Ferreira P."/>
            <person name="Barriuso J."/>
            <person name="Kellner H."/>
            <person name="Castanera R."/>
            <person name="Alfaro M."/>
            <person name="Ramirez L."/>
            <person name="Pisabarro A.G."/>
            <person name="Kuo A."/>
            <person name="Tritt A."/>
            <person name="Lipzen A."/>
            <person name="He G."/>
            <person name="Yan M."/>
            <person name="Ng V."/>
            <person name="Cullen D."/>
            <person name="Martin F."/>
            <person name="Rosso M.-N."/>
            <person name="Henrissat B."/>
            <person name="Hibbett D."/>
            <person name="Martinez A.T."/>
            <person name="Grigoriev I.V."/>
        </authorList>
    </citation>
    <scope>NUCLEOTIDE SEQUENCE</scope>
    <source>
        <strain evidence="2">CIRM-BRFM 674</strain>
    </source>
</reference>
<dbReference type="InterPro" id="IPR046341">
    <property type="entry name" value="SET_dom_sf"/>
</dbReference>
<accession>A0A9P5Z8Q3</accession>
<dbReference type="SUPFAM" id="SSF82199">
    <property type="entry name" value="SET domain"/>
    <property type="match status" value="1"/>
</dbReference>
<evidence type="ECO:0000313" key="2">
    <source>
        <dbReference type="EMBL" id="KAF9482876.1"/>
    </source>
</evidence>
<dbReference type="PANTHER" id="PTHR47332:SF4">
    <property type="entry name" value="SET DOMAIN-CONTAINING PROTEIN 5"/>
    <property type="match status" value="1"/>
</dbReference>
<evidence type="ECO:0000313" key="3">
    <source>
        <dbReference type="Proteomes" id="UP000807469"/>
    </source>
</evidence>
<dbReference type="InterPro" id="IPR053185">
    <property type="entry name" value="SET_domain_protein"/>
</dbReference>
<sequence length="358" mass="40395">MLDAGVDALLPHSYPPLRACLPDTFSVSDAGAKGKGLFARRHIRNMEVILTERPAVITPYIMAVAAPSPQLYADIFGKLSKDVYNTLVDFEAHKSMDHESLIRVNALAIPLSVPDYEYAELPTHRGIFLQTGRCNHSCGPNAKWDWDLSSFSLTLSAVREIRVGEEITIAYVPLHLPQKEREASLRDMYDFSCVCEFCAQSSDEINKSDSARKFLAKFWYPEVSCIPSFEDWCKDDSLPSDMLLNAHKDAMNAILQEGLHVLDTECTSGHVHPQRDLGRHIDKIAMCYGAMEDIVNFRAWTQKALDTREYTGHDTKLVFKKWLSNPASFPCWGWRTHPSKVSNPDARSSMDSRKIMPP</sequence>
<dbReference type="Proteomes" id="UP000807469">
    <property type="component" value="Unassembled WGS sequence"/>
</dbReference>
<dbReference type="Gene3D" id="2.170.270.10">
    <property type="entry name" value="SET domain"/>
    <property type="match status" value="1"/>
</dbReference>
<dbReference type="InterPro" id="IPR001214">
    <property type="entry name" value="SET_dom"/>
</dbReference>
<dbReference type="CDD" id="cd20071">
    <property type="entry name" value="SET_SMYD"/>
    <property type="match status" value="1"/>
</dbReference>